<feature type="transmembrane region" description="Helical" evidence="5">
    <location>
        <begin position="80"/>
        <end position="101"/>
    </location>
</feature>
<keyword evidence="3 5" id="KW-1133">Transmembrane helix</keyword>
<evidence type="ECO:0000256" key="5">
    <source>
        <dbReference type="SAM" id="Phobius"/>
    </source>
</evidence>
<keyword evidence="4 5" id="KW-0472">Membrane</keyword>
<gene>
    <name evidence="6" type="ORF">BW731_08380</name>
</gene>
<evidence type="ECO:0000256" key="1">
    <source>
        <dbReference type="ARBA" id="ARBA00004141"/>
    </source>
</evidence>
<dbReference type="PANTHER" id="PTHR37306">
    <property type="entry name" value="COLICIN V PRODUCTION PROTEIN"/>
    <property type="match status" value="1"/>
</dbReference>
<accession>A0A1V4DI04</accession>
<organism evidence="6 7">
    <name type="scientific">Vagococcus martis</name>
    <dbReference type="NCBI Taxonomy" id="1768210"/>
    <lineage>
        <taxon>Bacteria</taxon>
        <taxon>Bacillati</taxon>
        <taxon>Bacillota</taxon>
        <taxon>Bacilli</taxon>
        <taxon>Lactobacillales</taxon>
        <taxon>Enterococcaceae</taxon>
        <taxon>Vagococcus</taxon>
    </lineage>
</organism>
<comment type="caution">
    <text evidence="6">The sequence shown here is derived from an EMBL/GenBank/DDBJ whole genome shotgun (WGS) entry which is preliminary data.</text>
</comment>
<dbReference type="GO" id="GO:0016020">
    <property type="term" value="C:membrane"/>
    <property type="evidence" value="ECO:0007669"/>
    <property type="project" value="UniProtKB-SubCell"/>
</dbReference>
<dbReference type="GO" id="GO:0009403">
    <property type="term" value="P:toxin biosynthetic process"/>
    <property type="evidence" value="ECO:0007669"/>
    <property type="project" value="InterPro"/>
</dbReference>
<evidence type="ECO:0000313" key="6">
    <source>
        <dbReference type="EMBL" id="OPF88184.1"/>
    </source>
</evidence>
<comment type="subcellular location">
    <subcellularLocation>
        <location evidence="1">Membrane</location>
        <topology evidence="1">Multi-pass membrane protein</topology>
    </subcellularLocation>
</comment>
<feature type="transmembrane region" description="Helical" evidence="5">
    <location>
        <begin position="121"/>
        <end position="148"/>
    </location>
</feature>
<evidence type="ECO:0000256" key="3">
    <source>
        <dbReference type="ARBA" id="ARBA00022989"/>
    </source>
</evidence>
<evidence type="ECO:0000313" key="7">
    <source>
        <dbReference type="Proteomes" id="UP000189970"/>
    </source>
</evidence>
<evidence type="ECO:0008006" key="8">
    <source>
        <dbReference type="Google" id="ProtNLM"/>
    </source>
</evidence>
<sequence length="183" mass="20535">MVITIISILILLTGFYAGYRRGFALQLVYFVGYSLSFFMAKESYQSVGKKIELLVPYPAPTQITKLSVFDNSLIFDLDKAFYAGFAFIFILLIGYLITRFIGMLCYRLTFIPLANKSNQLIGGLINLGLTYIGLVLVLTVLSMIPLGFIQNAFDKSGIAKGMIEHTPVLSANLYQWFIKQIIL</sequence>
<dbReference type="InterPro" id="IPR003825">
    <property type="entry name" value="Colicin-V_CvpA"/>
</dbReference>
<dbReference type="Pfam" id="PF02674">
    <property type="entry name" value="Colicin_V"/>
    <property type="match status" value="1"/>
</dbReference>
<dbReference type="Proteomes" id="UP000189970">
    <property type="component" value="Unassembled WGS sequence"/>
</dbReference>
<dbReference type="RefSeq" id="WP_079347268.1">
    <property type="nucleotide sequence ID" value="NZ_MVAB01000001.1"/>
</dbReference>
<dbReference type="AlphaFoldDB" id="A0A1V4DI04"/>
<keyword evidence="2 5" id="KW-0812">Transmembrane</keyword>
<name>A0A1V4DI04_9ENTE</name>
<keyword evidence="7" id="KW-1185">Reference proteome</keyword>
<dbReference type="PANTHER" id="PTHR37306:SF1">
    <property type="entry name" value="COLICIN V PRODUCTION PROTEIN"/>
    <property type="match status" value="1"/>
</dbReference>
<evidence type="ECO:0000256" key="4">
    <source>
        <dbReference type="ARBA" id="ARBA00023136"/>
    </source>
</evidence>
<reference evidence="6 7" key="1">
    <citation type="submission" date="2017-02" db="EMBL/GenBank/DDBJ databases">
        <title>Vagococcus cremeus sp. nov., isolated from the small intestine of a marten, Martes flavigula.</title>
        <authorList>
            <person name="Tak E.J."/>
            <person name="Bae J.-W."/>
        </authorList>
    </citation>
    <scope>NUCLEOTIDE SEQUENCE [LARGE SCALE GENOMIC DNA]</scope>
    <source>
        <strain evidence="6 7">D7T301</strain>
    </source>
</reference>
<dbReference type="EMBL" id="MVAB01000001">
    <property type="protein sequence ID" value="OPF88184.1"/>
    <property type="molecule type" value="Genomic_DNA"/>
</dbReference>
<proteinExistence type="predicted"/>
<protein>
    <recommendedName>
        <fullName evidence="8">Colicin V production protein CvpA</fullName>
    </recommendedName>
</protein>
<evidence type="ECO:0000256" key="2">
    <source>
        <dbReference type="ARBA" id="ARBA00022692"/>
    </source>
</evidence>